<gene>
    <name evidence="1" type="ORF">SMD27_10630</name>
</gene>
<dbReference type="Proteomes" id="UP001279642">
    <property type="component" value="Unassembled WGS sequence"/>
</dbReference>
<organism evidence="1 2">
    <name type="scientific">Dongia soli</name>
    <dbReference type="NCBI Taxonomy" id="600628"/>
    <lineage>
        <taxon>Bacteria</taxon>
        <taxon>Pseudomonadati</taxon>
        <taxon>Pseudomonadota</taxon>
        <taxon>Alphaproteobacteria</taxon>
        <taxon>Rhodospirillales</taxon>
        <taxon>Dongiaceae</taxon>
        <taxon>Dongia</taxon>
    </lineage>
</organism>
<evidence type="ECO:0000313" key="2">
    <source>
        <dbReference type="Proteomes" id="UP001279642"/>
    </source>
</evidence>
<protein>
    <submittedName>
        <fullName evidence="1">Uncharacterized protein</fullName>
    </submittedName>
</protein>
<dbReference type="RefSeq" id="WP_320508340.1">
    <property type="nucleotide sequence ID" value="NZ_JAXCLW010000002.1"/>
</dbReference>
<name>A0ABU5EAW8_9PROT</name>
<proteinExistence type="predicted"/>
<dbReference type="EMBL" id="JAXCLW010000002">
    <property type="protein sequence ID" value="MDY0883301.1"/>
    <property type="molecule type" value="Genomic_DNA"/>
</dbReference>
<sequence length="57" mass="6369">MALIADGEAPQDVYKVLGTSEGVDRAFKKLDQIKPDCACGGPPARNRRNYWRMERSS</sequence>
<accession>A0ABU5EAW8</accession>
<keyword evidence="2" id="KW-1185">Reference proteome</keyword>
<reference evidence="1 2" key="1">
    <citation type="journal article" date="2016" name="Antonie Van Leeuwenhoek">
        <title>Dongia soli sp. nov., isolated from soil from Dokdo, Korea.</title>
        <authorList>
            <person name="Kim D.U."/>
            <person name="Lee H."/>
            <person name="Kim H."/>
            <person name="Kim S.G."/>
            <person name="Ka J.O."/>
        </authorList>
    </citation>
    <scope>NUCLEOTIDE SEQUENCE [LARGE SCALE GENOMIC DNA]</scope>
    <source>
        <strain evidence="1 2">D78</strain>
    </source>
</reference>
<evidence type="ECO:0000313" key="1">
    <source>
        <dbReference type="EMBL" id="MDY0883301.1"/>
    </source>
</evidence>
<comment type="caution">
    <text evidence="1">The sequence shown here is derived from an EMBL/GenBank/DDBJ whole genome shotgun (WGS) entry which is preliminary data.</text>
</comment>
<dbReference type="Gene3D" id="3.40.190.10">
    <property type="entry name" value="Periplasmic binding protein-like II"/>
    <property type="match status" value="1"/>
</dbReference>